<comment type="caution">
    <text evidence="1">The sequence shown here is derived from an EMBL/GenBank/DDBJ whole genome shotgun (WGS) entry which is preliminary data.</text>
</comment>
<dbReference type="EMBL" id="PISE01000011">
    <property type="protein sequence ID" value="PKG24656.1"/>
    <property type="molecule type" value="Genomic_DNA"/>
</dbReference>
<name>A0A2N0Z561_9BACI</name>
<dbReference type="OrthoDB" id="2900654at2"/>
<accession>A0A2N0Z561</accession>
<dbReference type="AlphaFoldDB" id="A0A2N0Z561"/>
<dbReference type="Proteomes" id="UP000233375">
    <property type="component" value="Unassembled WGS sequence"/>
</dbReference>
<sequence length="107" mass="12688">MNGHLLNDANEVFYEWTDKMVFAGSEEILPDLECSHLPDNQLDFNDCYEQKEEDIMPAEEKVVGEWFYQCRVKAGGQEWKLPSYFLLHDSMKSFDLKKKQWMGEEDK</sequence>
<evidence type="ECO:0000313" key="1">
    <source>
        <dbReference type="EMBL" id="PKG24656.1"/>
    </source>
</evidence>
<reference evidence="1 2" key="1">
    <citation type="journal article" date="2003" name="Int. J. Syst. Evol. Microbiol.">
        <title>Bacillus nealsonii sp. nov., isolated from a spacecraft-assembly facility, whose spores are gamma-radiation resistant.</title>
        <authorList>
            <person name="Venkateswaran K."/>
            <person name="Kempf M."/>
            <person name="Chen F."/>
            <person name="Satomi M."/>
            <person name="Nicholson W."/>
            <person name="Kern R."/>
        </authorList>
    </citation>
    <scope>NUCLEOTIDE SEQUENCE [LARGE SCALE GENOMIC DNA]</scope>
    <source>
        <strain evidence="1 2">FO-92</strain>
    </source>
</reference>
<proteinExistence type="predicted"/>
<keyword evidence="2" id="KW-1185">Reference proteome</keyword>
<protein>
    <submittedName>
        <fullName evidence="1">Uncharacterized protein</fullName>
    </submittedName>
</protein>
<organism evidence="1 2">
    <name type="scientific">Niallia nealsonii</name>
    <dbReference type="NCBI Taxonomy" id="115979"/>
    <lineage>
        <taxon>Bacteria</taxon>
        <taxon>Bacillati</taxon>
        <taxon>Bacillota</taxon>
        <taxon>Bacilli</taxon>
        <taxon>Bacillales</taxon>
        <taxon>Bacillaceae</taxon>
        <taxon>Niallia</taxon>
    </lineage>
</organism>
<evidence type="ECO:0000313" key="2">
    <source>
        <dbReference type="Proteomes" id="UP000233375"/>
    </source>
</evidence>
<gene>
    <name evidence="1" type="ORF">CWS01_05200</name>
</gene>
<dbReference type="RefSeq" id="WP_101176045.1">
    <property type="nucleotide sequence ID" value="NZ_PISE01000011.1"/>
</dbReference>